<evidence type="ECO:0008006" key="4">
    <source>
        <dbReference type="Google" id="ProtNLM"/>
    </source>
</evidence>
<dbReference type="EMBL" id="MU001670">
    <property type="protein sequence ID" value="KAF2461766.1"/>
    <property type="molecule type" value="Genomic_DNA"/>
</dbReference>
<feature type="region of interest" description="Disordered" evidence="1">
    <location>
        <begin position="359"/>
        <end position="382"/>
    </location>
</feature>
<gene>
    <name evidence="2" type="ORF">BDY21DRAFT_388768</name>
</gene>
<dbReference type="PANTHER" id="PTHR15192:SF8">
    <property type="entry name" value="FAD_NAD(P)-BINDING DOMAIN-CONTAINING PROTEIN"/>
    <property type="match status" value="1"/>
</dbReference>
<dbReference type="AlphaFoldDB" id="A0A6A6PCT3"/>
<dbReference type="Proteomes" id="UP000799766">
    <property type="component" value="Unassembled WGS sequence"/>
</dbReference>
<evidence type="ECO:0000313" key="2">
    <source>
        <dbReference type="EMBL" id="KAF2461766.1"/>
    </source>
</evidence>
<dbReference type="OrthoDB" id="412005at2759"/>
<keyword evidence="3" id="KW-1185">Reference proteome</keyword>
<accession>A0A6A6PCT3</accession>
<evidence type="ECO:0000313" key="3">
    <source>
        <dbReference type="Proteomes" id="UP000799766"/>
    </source>
</evidence>
<reference evidence="2" key="1">
    <citation type="journal article" date="2020" name="Stud. Mycol.">
        <title>101 Dothideomycetes genomes: a test case for predicting lifestyles and emergence of pathogens.</title>
        <authorList>
            <person name="Haridas S."/>
            <person name="Albert R."/>
            <person name="Binder M."/>
            <person name="Bloem J."/>
            <person name="Labutti K."/>
            <person name="Salamov A."/>
            <person name="Andreopoulos B."/>
            <person name="Baker S."/>
            <person name="Barry K."/>
            <person name="Bills G."/>
            <person name="Bluhm B."/>
            <person name="Cannon C."/>
            <person name="Castanera R."/>
            <person name="Culley D."/>
            <person name="Daum C."/>
            <person name="Ezra D."/>
            <person name="Gonzalez J."/>
            <person name="Henrissat B."/>
            <person name="Kuo A."/>
            <person name="Liang C."/>
            <person name="Lipzen A."/>
            <person name="Lutzoni F."/>
            <person name="Magnuson J."/>
            <person name="Mondo S."/>
            <person name="Nolan M."/>
            <person name="Ohm R."/>
            <person name="Pangilinan J."/>
            <person name="Park H.-J."/>
            <person name="Ramirez L."/>
            <person name="Alfaro M."/>
            <person name="Sun H."/>
            <person name="Tritt A."/>
            <person name="Yoshinaga Y."/>
            <person name="Zwiers L.-H."/>
            <person name="Turgeon B."/>
            <person name="Goodwin S."/>
            <person name="Spatafora J."/>
            <person name="Crous P."/>
            <person name="Grigoriev I."/>
        </authorList>
    </citation>
    <scope>NUCLEOTIDE SEQUENCE</scope>
    <source>
        <strain evidence="2">ATCC 16933</strain>
    </source>
</reference>
<protein>
    <recommendedName>
        <fullName evidence="4">L-ornithine N(5)-oxygenase</fullName>
    </recommendedName>
</protein>
<dbReference type="PANTHER" id="PTHR15192">
    <property type="entry name" value="PROTEIN CBG05349"/>
    <property type="match status" value="1"/>
</dbReference>
<dbReference type="InterPro" id="IPR036188">
    <property type="entry name" value="FAD/NAD-bd_sf"/>
</dbReference>
<sequence length="551" mass="58594">GNGPAALILSYILHGHIPFYDARTPHPDPLVHARLSARPNLLDLARTAAELDAHIASSLRYFSAQALPVNALFDSLLRPNADTAAHGDWDGADEGRDSADGANAAPRSCIEWRYDPHMKVQHIVLGSAPRAGGQWAERDPHALTTTMPLTKDGEDVTADDIGADAIGTLSYADMLSLPGYTFAQHHRRTHGGASPPPFLRPPRAAVADYYAAYPAAAGIADAERVGQTAAGVRRLPASGRPGFYVASHRIVAGSLVLASGTFSRAIPPPAMLAPLLQQPQPRAPAPGALHDRDPEEALLVIGSGFSAADAILAARPPTRRIVHVFRWDRTGERPSPLKGCHSQAYPEYAGIYRLMKAAAAQQQQQQQQQARPQQPPLSSSPFLTRRDWVATYTGLPNAAVESVIWDEDDARAQRDDDGNDNGDAHCCRRPRHRRHRAAAGPATVTLCLENGARAAFRVGALAHAVGRRGSLSYLAPELRREDDGLISGRALRARVVAASAAAGGRPDLEVAPGVFAIGSLLGDSLVRHAFGGCAVVAGRVLERERGEGGSG</sequence>
<dbReference type="InterPro" id="IPR029731">
    <property type="entry name" value="OSGIN1/2"/>
</dbReference>
<proteinExistence type="predicted"/>
<feature type="non-terminal residue" evidence="2">
    <location>
        <position position="1"/>
    </location>
</feature>
<dbReference type="SUPFAM" id="SSF51905">
    <property type="entry name" value="FAD/NAD(P)-binding domain"/>
    <property type="match status" value="1"/>
</dbReference>
<evidence type="ECO:0000256" key="1">
    <source>
        <dbReference type="SAM" id="MobiDB-lite"/>
    </source>
</evidence>
<name>A0A6A6PCT3_9PEZI</name>
<feature type="compositionally biased region" description="Low complexity" evidence="1">
    <location>
        <begin position="359"/>
        <end position="372"/>
    </location>
</feature>
<organism evidence="2 3">
    <name type="scientific">Lineolata rhizophorae</name>
    <dbReference type="NCBI Taxonomy" id="578093"/>
    <lineage>
        <taxon>Eukaryota</taxon>
        <taxon>Fungi</taxon>
        <taxon>Dikarya</taxon>
        <taxon>Ascomycota</taxon>
        <taxon>Pezizomycotina</taxon>
        <taxon>Dothideomycetes</taxon>
        <taxon>Dothideomycetes incertae sedis</taxon>
        <taxon>Lineolatales</taxon>
        <taxon>Lineolataceae</taxon>
        <taxon>Lineolata</taxon>
    </lineage>
</organism>